<evidence type="ECO:0000313" key="2">
    <source>
        <dbReference type="EMBL" id="MDA5193529.1"/>
    </source>
</evidence>
<dbReference type="PANTHER" id="PTHR12910:SF2">
    <property type="entry name" value="NADH DEHYDROGENASE [UBIQUINONE] 1 ALPHA SUBCOMPLEX SUBUNIT 12"/>
    <property type="match status" value="1"/>
</dbReference>
<dbReference type="InterPro" id="IPR007763">
    <property type="entry name" value="NDUFA12"/>
</dbReference>
<dbReference type="EMBL" id="JANWOI010000002">
    <property type="protein sequence ID" value="MDA5193529.1"/>
    <property type="molecule type" value="Genomic_DNA"/>
</dbReference>
<comment type="caution">
    <text evidence="2">The sequence shown here is derived from an EMBL/GenBank/DDBJ whole genome shotgun (WGS) entry which is preliminary data.</text>
</comment>
<protein>
    <submittedName>
        <fullName evidence="2">NADH:ubiquinone oxidoreductase subunit NDUFA12</fullName>
    </submittedName>
</protein>
<dbReference type="AlphaFoldDB" id="A0A9X3TXI8"/>
<feature type="region of interest" description="Disordered" evidence="1">
    <location>
        <begin position="97"/>
        <end position="126"/>
    </location>
</feature>
<dbReference type="NCBIfam" id="NF006040">
    <property type="entry name" value="PRK08183.1"/>
    <property type="match status" value="1"/>
</dbReference>
<dbReference type="Proteomes" id="UP001141619">
    <property type="component" value="Unassembled WGS sequence"/>
</dbReference>
<accession>A0A9X3TXI8</accession>
<dbReference type="Pfam" id="PF05071">
    <property type="entry name" value="NDUFA12"/>
    <property type="match status" value="1"/>
</dbReference>
<evidence type="ECO:0000313" key="3">
    <source>
        <dbReference type="Proteomes" id="UP001141619"/>
    </source>
</evidence>
<dbReference type="GO" id="GO:0045271">
    <property type="term" value="C:respiratory chain complex I"/>
    <property type="evidence" value="ECO:0007669"/>
    <property type="project" value="InterPro"/>
</dbReference>
<reference evidence="2" key="2">
    <citation type="journal article" date="2023" name="Syst. Appl. Microbiol.">
        <title>Govania unica gen. nov., sp. nov., a rare biosphere bacterium that represents a novel family in the class Alphaproteobacteria.</title>
        <authorList>
            <person name="Vandamme P."/>
            <person name="Peeters C."/>
            <person name="Hettiarachchi A."/>
            <person name="Cnockaert M."/>
            <person name="Carlier A."/>
        </authorList>
    </citation>
    <scope>NUCLEOTIDE SEQUENCE</scope>
    <source>
        <strain evidence="2">LMG 31809</strain>
    </source>
</reference>
<dbReference type="PANTHER" id="PTHR12910">
    <property type="entry name" value="NADH-UBIQUINONE OXIDOREDUCTASE SUBUNIT B17.2"/>
    <property type="match status" value="1"/>
</dbReference>
<reference evidence="2" key="1">
    <citation type="submission" date="2022-08" db="EMBL/GenBank/DDBJ databases">
        <authorList>
            <person name="Vandamme P."/>
            <person name="Hettiarachchi A."/>
            <person name="Peeters C."/>
            <person name="Cnockaert M."/>
            <person name="Carlier A."/>
        </authorList>
    </citation>
    <scope>NUCLEOTIDE SEQUENCE</scope>
    <source>
        <strain evidence="2">LMG 31809</strain>
    </source>
</reference>
<dbReference type="RefSeq" id="WP_274943231.1">
    <property type="nucleotide sequence ID" value="NZ_JANWOI010000002.1"/>
</dbReference>
<gene>
    <name evidence="2" type="ORF">NYP16_06120</name>
</gene>
<dbReference type="GO" id="GO:0006979">
    <property type="term" value="P:response to oxidative stress"/>
    <property type="evidence" value="ECO:0007669"/>
    <property type="project" value="TreeGrafter"/>
</dbReference>
<proteinExistence type="predicted"/>
<name>A0A9X3TXI8_9PROT</name>
<keyword evidence="3" id="KW-1185">Reference proteome</keyword>
<evidence type="ECO:0000256" key="1">
    <source>
        <dbReference type="SAM" id="MobiDB-lite"/>
    </source>
</evidence>
<organism evidence="2 3">
    <name type="scientific">Govanella unica</name>
    <dbReference type="NCBI Taxonomy" id="2975056"/>
    <lineage>
        <taxon>Bacteria</taxon>
        <taxon>Pseudomonadati</taxon>
        <taxon>Pseudomonadota</taxon>
        <taxon>Alphaproteobacteria</taxon>
        <taxon>Emcibacterales</taxon>
        <taxon>Govanellaceae</taxon>
        <taxon>Govanella</taxon>
    </lineage>
</organism>
<sequence>MSFLSHMFTWWSDYTIGTMLFTWRKGETVGTDDQGNRYYREKKGERRWVLYNGEVEASRIPPEWHAWLHHMTDAPPSERPLPTKIWEKEHLPNLTGTAGAYFPPGSLNEGGQRRHATGDYEAWQPE</sequence>